<feature type="binding site" evidence="4">
    <location>
        <position position="67"/>
    </location>
    <ligand>
        <name>(6R)-10-formyltetrahydrofolate</name>
        <dbReference type="ChEBI" id="CHEBI:195366"/>
    </ligand>
</feature>
<organism evidence="6 7">
    <name type="scientific">Dehalobacterium formicoaceticum</name>
    <dbReference type="NCBI Taxonomy" id="51515"/>
    <lineage>
        <taxon>Bacteria</taxon>
        <taxon>Bacillati</taxon>
        <taxon>Bacillota</taxon>
        <taxon>Clostridia</taxon>
        <taxon>Eubacteriales</taxon>
        <taxon>Peptococcaceae</taxon>
        <taxon>Dehalobacterium</taxon>
    </lineage>
</organism>
<dbReference type="NCBIfam" id="TIGR00639">
    <property type="entry name" value="PurN"/>
    <property type="match status" value="1"/>
</dbReference>
<proteinExistence type="inferred from homology"/>
<keyword evidence="2 4" id="KW-0808">Transferase</keyword>
<accession>A0ABT1Y3K3</accession>
<evidence type="ECO:0000313" key="6">
    <source>
        <dbReference type="EMBL" id="MCR6544735.1"/>
    </source>
</evidence>
<name>A0ABT1Y3K3_9FIRM</name>
<evidence type="ECO:0000313" key="7">
    <source>
        <dbReference type="Proteomes" id="UP001524944"/>
    </source>
</evidence>
<feature type="binding site" evidence="4">
    <location>
        <begin position="92"/>
        <end position="95"/>
    </location>
    <ligand>
        <name>(6R)-10-formyltetrahydrofolate</name>
        <dbReference type="ChEBI" id="CHEBI:195366"/>
    </ligand>
</feature>
<feature type="binding site" evidence="4">
    <location>
        <begin position="14"/>
        <end position="16"/>
    </location>
    <ligand>
        <name>N(1)-(5-phospho-beta-D-ribosyl)glycinamide</name>
        <dbReference type="ChEBI" id="CHEBI:143788"/>
    </ligand>
</feature>
<evidence type="ECO:0000256" key="2">
    <source>
        <dbReference type="ARBA" id="ARBA00022679"/>
    </source>
</evidence>
<dbReference type="SUPFAM" id="SSF53328">
    <property type="entry name" value="Formyltransferase"/>
    <property type="match status" value="1"/>
</dbReference>
<keyword evidence="7" id="KW-1185">Reference proteome</keyword>
<feature type="site" description="Raises pKa of active site His" evidence="4">
    <location>
        <position position="147"/>
    </location>
</feature>
<reference evidence="6 7" key="1">
    <citation type="submission" date="2022-08" db="EMBL/GenBank/DDBJ databases">
        <title>Proteogenomics of the novel Dehalobacterium formicoaceticum strain EZ94 highlights a key role of methyltransferases during anaerobic dichloromethane degradation.</title>
        <authorList>
            <person name="Wasmund K."/>
        </authorList>
    </citation>
    <scope>NUCLEOTIDE SEQUENCE [LARGE SCALE GENOMIC DNA]</scope>
    <source>
        <strain evidence="6 7">EZ94</strain>
    </source>
</reference>
<evidence type="ECO:0000256" key="4">
    <source>
        <dbReference type="HAMAP-Rule" id="MF_01930"/>
    </source>
</evidence>
<keyword evidence="3 4" id="KW-0658">Purine biosynthesis</keyword>
<comment type="caution">
    <text evidence="6">The sequence shown here is derived from an EMBL/GenBank/DDBJ whole genome shotgun (WGS) entry which is preliminary data.</text>
</comment>
<protein>
    <recommendedName>
        <fullName evidence="4">Phosphoribosylglycinamide formyltransferase</fullName>
        <ecNumber evidence="4">2.1.2.2</ecNumber>
    </recommendedName>
    <alternativeName>
        <fullName evidence="4">5'-phosphoribosylglycinamide transformylase</fullName>
    </alternativeName>
    <alternativeName>
        <fullName evidence="4">GAR transformylase</fullName>
        <shortName evidence="4">GART</shortName>
    </alternativeName>
</protein>
<dbReference type="RefSeq" id="WP_089612301.1">
    <property type="nucleotide sequence ID" value="NZ_CP022121.1"/>
</dbReference>
<evidence type="ECO:0000256" key="3">
    <source>
        <dbReference type="ARBA" id="ARBA00022755"/>
    </source>
</evidence>
<dbReference type="EC" id="2.1.2.2" evidence="4"/>
<dbReference type="InterPro" id="IPR002376">
    <property type="entry name" value="Formyl_transf_N"/>
</dbReference>
<dbReference type="Pfam" id="PF00551">
    <property type="entry name" value="Formyl_trans_N"/>
    <property type="match status" value="1"/>
</dbReference>
<dbReference type="Proteomes" id="UP001524944">
    <property type="component" value="Unassembled WGS sequence"/>
</dbReference>
<evidence type="ECO:0000259" key="5">
    <source>
        <dbReference type="Pfam" id="PF00551"/>
    </source>
</evidence>
<comment type="pathway">
    <text evidence="1 4">Purine metabolism; IMP biosynthesis via de novo pathway; N(2)-formyl-N(1)-(5-phospho-D-ribosyl)glycinamide from N(1)-(5-phospho-D-ribosyl)glycinamide (10-formyl THF route): step 1/1.</text>
</comment>
<dbReference type="InterPro" id="IPR004607">
    <property type="entry name" value="GART"/>
</dbReference>
<dbReference type="PANTHER" id="PTHR43369">
    <property type="entry name" value="PHOSPHORIBOSYLGLYCINAMIDE FORMYLTRANSFERASE"/>
    <property type="match status" value="1"/>
</dbReference>
<feature type="binding site" evidence="4">
    <location>
        <position position="109"/>
    </location>
    <ligand>
        <name>(6R)-10-formyltetrahydrofolate</name>
        <dbReference type="ChEBI" id="CHEBI:195366"/>
    </ligand>
</feature>
<dbReference type="CDD" id="cd08645">
    <property type="entry name" value="FMT_core_GART"/>
    <property type="match status" value="1"/>
</dbReference>
<gene>
    <name evidence="4 6" type="primary">purN</name>
    <name evidence="6" type="ORF">NVS47_04255</name>
</gene>
<dbReference type="InterPro" id="IPR036477">
    <property type="entry name" value="Formyl_transf_N_sf"/>
</dbReference>
<comment type="similarity">
    <text evidence="4">Belongs to the GART family.</text>
</comment>
<feature type="domain" description="Formyl transferase N-terminal" evidence="5">
    <location>
        <begin position="5"/>
        <end position="184"/>
    </location>
</feature>
<dbReference type="HAMAP" id="MF_01930">
    <property type="entry name" value="PurN"/>
    <property type="match status" value="1"/>
</dbReference>
<dbReference type="GO" id="GO:0004644">
    <property type="term" value="F:phosphoribosylglycinamide formyltransferase activity"/>
    <property type="evidence" value="ECO:0007669"/>
    <property type="project" value="UniProtKB-EC"/>
</dbReference>
<comment type="function">
    <text evidence="4">Catalyzes the transfer of a formyl group from 10-formyltetrahydrofolate to 5-phospho-ribosyl-glycinamide (GAR), producing 5-phospho-ribosyl-N-formylglycinamide (FGAR) and tetrahydrofolate.</text>
</comment>
<evidence type="ECO:0000256" key="1">
    <source>
        <dbReference type="ARBA" id="ARBA00005054"/>
    </source>
</evidence>
<dbReference type="EMBL" id="JANPWE010000002">
    <property type="protein sequence ID" value="MCR6544735.1"/>
    <property type="molecule type" value="Genomic_DNA"/>
</dbReference>
<sequence>MAPLKLAVLASGRGSNLLAIIEQIKNGNLQAQINVVISDHEDAPALKKAEEEGITGIFLDPKSFPQRKEYDLALGKLVRQYQGELVVLAGFMRILGEDFLTKFPQRVINIHPALLPSFPGTHGQKQALDYGVKISGCTVHFVDPGVDSGPIIAQCSVPVEEDDTEENLARRILAKEHELYSQVIQWIAEGRVEILGRRVKVHQGQDAELS</sequence>
<feature type="active site" description="Proton donor" evidence="4">
    <location>
        <position position="111"/>
    </location>
</feature>
<comment type="catalytic activity">
    <reaction evidence="4">
        <text>N(1)-(5-phospho-beta-D-ribosyl)glycinamide + (6R)-10-formyltetrahydrofolate = N(2)-formyl-N(1)-(5-phospho-beta-D-ribosyl)glycinamide + (6S)-5,6,7,8-tetrahydrofolate + H(+)</text>
        <dbReference type="Rhea" id="RHEA:15053"/>
        <dbReference type="ChEBI" id="CHEBI:15378"/>
        <dbReference type="ChEBI" id="CHEBI:57453"/>
        <dbReference type="ChEBI" id="CHEBI:143788"/>
        <dbReference type="ChEBI" id="CHEBI:147286"/>
        <dbReference type="ChEBI" id="CHEBI:195366"/>
        <dbReference type="EC" id="2.1.2.2"/>
    </reaction>
</comment>
<dbReference type="Gene3D" id="3.40.50.170">
    <property type="entry name" value="Formyl transferase, N-terminal domain"/>
    <property type="match status" value="1"/>
</dbReference>
<dbReference type="PANTHER" id="PTHR43369:SF2">
    <property type="entry name" value="PHOSPHORIBOSYLGLYCINAMIDE FORMYLTRANSFERASE"/>
    <property type="match status" value="1"/>
</dbReference>